<feature type="signal peptide" evidence="1">
    <location>
        <begin position="1"/>
        <end position="17"/>
    </location>
</feature>
<name>A0ABN1DLV3_9GAMM</name>
<gene>
    <name evidence="2" type="ORF">GCM10009098_13190</name>
</gene>
<protein>
    <submittedName>
        <fullName evidence="2">Uncharacterized protein</fullName>
    </submittedName>
</protein>
<dbReference type="EMBL" id="BAAAEO010000002">
    <property type="protein sequence ID" value="GAA0546975.1"/>
    <property type="molecule type" value="Genomic_DNA"/>
</dbReference>
<dbReference type="RefSeq" id="WP_226766303.1">
    <property type="nucleotide sequence ID" value="NZ_BAAAEO010000002.1"/>
</dbReference>
<evidence type="ECO:0000313" key="2">
    <source>
        <dbReference type="EMBL" id="GAA0546975.1"/>
    </source>
</evidence>
<keyword evidence="3" id="KW-1185">Reference proteome</keyword>
<sequence>MRILLIASAFFSTFSYANSIYDDWEKKIVNVTEAVQHFGGSYTCKYDQFRYGYDINNPGYYGYYTAEKHLTRIVSDSITPRPVLIVQDLAEYSQNGFPMNVPNYNYQCTGVADLAPTFIENKVVGTRVEYHPIQPFPTFASYEYANCGFQGDIGIRTGHLHVGGISNGSSVVVKDVTGNSNSVLYSGPVNSWISVNFSSFGVKTISIKIDSGSTYRLTVNVPVCSGGGDDPVPV</sequence>
<organism evidence="2 3">
    <name type="scientific">Rheinheimera aquimaris</name>
    <dbReference type="NCBI Taxonomy" id="412437"/>
    <lineage>
        <taxon>Bacteria</taxon>
        <taxon>Pseudomonadati</taxon>
        <taxon>Pseudomonadota</taxon>
        <taxon>Gammaproteobacteria</taxon>
        <taxon>Chromatiales</taxon>
        <taxon>Chromatiaceae</taxon>
        <taxon>Rheinheimera</taxon>
    </lineage>
</organism>
<reference evidence="2 3" key="1">
    <citation type="journal article" date="2019" name="Int. J. Syst. Evol. Microbiol.">
        <title>The Global Catalogue of Microorganisms (GCM) 10K type strain sequencing project: providing services to taxonomists for standard genome sequencing and annotation.</title>
        <authorList>
            <consortium name="The Broad Institute Genomics Platform"/>
            <consortium name="The Broad Institute Genome Sequencing Center for Infectious Disease"/>
            <person name="Wu L."/>
            <person name="Ma J."/>
        </authorList>
    </citation>
    <scope>NUCLEOTIDE SEQUENCE [LARGE SCALE GENOMIC DNA]</scope>
    <source>
        <strain evidence="2 3">JCM 14331</strain>
    </source>
</reference>
<evidence type="ECO:0000256" key="1">
    <source>
        <dbReference type="SAM" id="SignalP"/>
    </source>
</evidence>
<proteinExistence type="predicted"/>
<evidence type="ECO:0000313" key="3">
    <source>
        <dbReference type="Proteomes" id="UP001501169"/>
    </source>
</evidence>
<accession>A0ABN1DLV3</accession>
<feature type="chain" id="PRO_5045432397" evidence="1">
    <location>
        <begin position="18"/>
        <end position="234"/>
    </location>
</feature>
<comment type="caution">
    <text evidence="2">The sequence shown here is derived from an EMBL/GenBank/DDBJ whole genome shotgun (WGS) entry which is preliminary data.</text>
</comment>
<keyword evidence="1" id="KW-0732">Signal</keyword>
<dbReference type="Proteomes" id="UP001501169">
    <property type="component" value="Unassembled WGS sequence"/>
</dbReference>